<reference evidence="8" key="1">
    <citation type="submission" date="2022-11" db="UniProtKB">
        <authorList>
            <consortium name="WormBaseParasite"/>
        </authorList>
    </citation>
    <scope>IDENTIFICATION</scope>
</reference>
<keyword evidence="5" id="KW-0862">Zinc</keyword>
<evidence type="ECO:0000256" key="3">
    <source>
        <dbReference type="ARBA" id="ARBA00022771"/>
    </source>
</evidence>
<evidence type="ECO:0000256" key="5">
    <source>
        <dbReference type="ARBA" id="ARBA00022833"/>
    </source>
</evidence>
<keyword evidence="3" id="KW-0863">Zinc-finger</keyword>
<dbReference type="GO" id="GO:0008270">
    <property type="term" value="F:zinc ion binding"/>
    <property type="evidence" value="ECO:0007669"/>
    <property type="project" value="UniProtKB-KW"/>
</dbReference>
<proteinExistence type="predicted"/>
<protein>
    <submittedName>
        <fullName evidence="8">Zinc finger RING-H2-type domain-containing protein</fullName>
    </submittedName>
</protein>
<dbReference type="InterPro" id="IPR013083">
    <property type="entry name" value="Znf_RING/FYVE/PHD"/>
</dbReference>
<keyword evidence="7" id="KW-1185">Reference proteome</keyword>
<dbReference type="AlphaFoldDB" id="A0A915D9T3"/>
<dbReference type="SUPFAM" id="SSF57850">
    <property type="entry name" value="RING/U-box"/>
    <property type="match status" value="1"/>
</dbReference>
<keyword evidence="2" id="KW-0479">Metal-binding</keyword>
<keyword evidence="4" id="KW-0833">Ubl conjugation pathway</keyword>
<sequence>MECNCDLVWDVETDTCAICRVHLAEPCLRCQTDSKTEECVVVWESVHMPFIIAVWLYGSSKTIGVHFVNRTG</sequence>
<dbReference type="Pfam" id="PF12678">
    <property type="entry name" value="zf-rbx1"/>
    <property type="match status" value="1"/>
</dbReference>
<accession>A0A915D9T3</accession>
<evidence type="ECO:0000313" key="8">
    <source>
        <dbReference type="WBParaSite" id="jg17623"/>
    </source>
</evidence>
<dbReference type="Gene3D" id="3.30.40.10">
    <property type="entry name" value="Zinc/RING finger domain, C3HC4 (zinc finger)"/>
    <property type="match status" value="1"/>
</dbReference>
<feature type="domain" description="Zinc finger RING-H2-type" evidence="6">
    <location>
        <begin position="14"/>
        <end position="47"/>
    </location>
</feature>
<dbReference type="WBParaSite" id="jg17623">
    <property type="protein sequence ID" value="jg17623"/>
    <property type="gene ID" value="jg17623"/>
</dbReference>
<evidence type="ECO:0000313" key="7">
    <source>
        <dbReference type="Proteomes" id="UP000887574"/>
    </source>
</evidence>
<dbReference type="InterPro" id="IPR024766">
    <property type="entry name" value="Znf_RING_H2"/>
</dbReference>
<evidence type="ECO:0000259" key="6">
    <source>
        <dbReference type="Pfam" id="PF12678"/>
    </source>
</evidence>
<dbReference type="Proteomes" id="UP000887574">
    <property type="component" value="Unplaced"/>
</dbReference>
<evidence type="ECO:0000256" key="4">
    <source>
        <dbReference type="ARBA" id="ARBA00022786"/>
    </source>
</evidence>
<name>A0A915D9T3_9BILA</name>
<organism evidence="7 8">
    <name type="scientific">Ditylenchus dipsaci</name>
    <dbReference type="NCBI Taxonomy" id="166011"/>
    <lineage>
        <taxon>Eukaryota</taxon>
        <taxon>Metazoa</taxon>
        <taxon>Ecdysozoa</taxon>
        <taxon>Nematoda</taxon>
        <taxon>Chromadorea</taxon>
        <taxon>Rhabditida</taxon>
        <taxon>Tylenchina</taxon>
        <taxon>Tylenchomorpha</taxon>
        <taxon>Sphaerularioidea</taxon>
        <taxon>Anguinidae</taxon>
        <taxon>Anguininae</taxon>
        <taxon>Ditylenchus</taxon>
    </lineage>
</organism>
<comment type="pathway">
    <text evidence="1">Protein modification; protein ubiquitination.</text>
</comment>
<evidence type="ECO:0000256" key="2">
    <source>
        <dbReference type="ARBA" id="ARBA00022723"/>
    </source>
</evidence>
<evidence type="ECO:0000256" key="1">
    <source>
        <dbReference type="ARBA" id="ARBA00004906"/>
    </source>
</evidence>